<evidence type="ECO:0000256" key="1">
    <source>
        <dbReference type="SAM" id="Coils"/>
    </source>
</evidence>
<name>A0A8H4LKE1_9HYPO</name>
<gene>
    <name evidence="2" type="ORF">FALBO_3316</name>
</gene>
<dbReference type="Proteomes" id="UP000554235">
    <property type="component" value="Unassembled WGS sequence"/>
</dbReference>
<keyword evidence="3" id="KW-1185">Reference proteome</keyword>
<accession>A0A8H4LKE1</accession>
<feature type="coiled-coil region" evidence="1">
    <location>
        <begin position="59"/>
        <end position="86"/>
    </location>
</feature>
<organism evidence="2 3">
    <name type="scientific">Fusarium albosuccineum</name>
    <dbReference type="NCBI Taxonomy" id="1237068"/>
    <lineage>
        <taxon>Eukaryota</taxon>
        <taxon>Fungi</taxon>
        <taxon>Dikarya</taxon>
        <taxon>Ascomycota</taxon>
        <taxon>Pezizomycotina</taxon>
        <taxon>Sordariomycetes</taxon>
        <taxon>Hypocreomycetidae</taxon>
        <taxon>Hypocreales</taxon>
        <taxon>Nectriaceae</taxon>
        <taxon>Fusarium</taxon>
        <taxon>Fusarium decemcellulare species complex</taxon>
    </lineage>
</organism>
<proteinExistence type="predicted"/>
<protein>
    <submittedName>
        <fullName evidence="2">Uncharacterized protein</fullName>
    </submittedName>
</protein>
<evidence type="ECO:0000313" key="3">
    <source>
        <dbReference type="Proteomes" id="UP000554235"/>
    </source>
</evidence>
<dbReference type="EMBL" id="JAADYS010000432">
    <property type="protein sequence ID" value="KAF4469782.1"/>
    <property type="molecule type" value="Genomic_DNA"/>
</dbReference>
<dbReference type="AlphaFoldDB" id="A0A8H4LKE1"/>
<comment type="caution">
    <text evidence="2">The sequence shown here is derived from an EMBL/GenBank/DDBJ whole genome shotgun (WGS) entry which is preliminary data.</text>
</comment>
<keyword evidence="1" id="KW-0175">Coiled coil</keyword>
<reference evidence="2 3" key="1">
    <citation type="submission" date="2020-01" db="EMBL/GenBank/DDBJ databases">
        <title>Identification and distribution of gene clusters putatively required for synthesis of sphingolipid metabolism inhibitors in phylogenetically diverse species of the filamentous fungus Fusarium.</title>
        <authorList>
            <person name="Kim H.-S."/>
            <person name="Busman M."/>
            <person name="Brown D.W."/>
            <person name="Divon H."/>
            <person name="Uhlig S."/>
            <person name="Proctor R.H."/>
        </authorList>
    </citation>
    <scope>NUCLEOTIDE SEQUENCE [LARGE SCALE GENOMIC DNA]</scope>
    <source>
        <strain evidence="2 3">NRRL 20459</strain>
    </source>
</reference>
<evidence type="ECO:0000313" key="2">
    <source>
        <dbReference type="EMBL" id="KAF4469782.1"/>
    </source>
</evidence>
<sequence>MATNTAKTPAAHVSPTSSSSSIAKTICVRKEKLSNVAVLTEYYEPLLGSHDESGFRKAVEDAKSELDAVNKRHAKAKFEAQKLELEENNGVATKDGVQEGGLRSKLFAEVGDPRVSAAVMGAKWVGKDIYAFHGDILKRQADAEVELVLAEKAVDVANARLRRREANLAVKEIYEKTWEKIGECHKLLDTVKRLRDSGDIESCLELLGFPKATQG</sequence>